<gene>
    <name evidence="4" type="ORF">GY22_08580</name>
</gene>
<dbReference type="Gene3D" id="3.40.50.2000">
    <property type="entry name" value="Glycogen Phosphorylase B"/>
    <property type="match status" value="2"/>
</dbReference>
<protein>
    <recommendedName>
        <fullName evidence="3">Glycosyltransferase subfamily 4-like N-terminal domain-containing protein</fullName>
    </recommendedName>
</protein>
<evidence type="ECO:0000256" key="2">
    <source>
        <dbReference type="ARBA" id="ARBA00022679"/>
    </source>
</evidence>
<dbReference type="RefSeq" id="WP_035926102.1">
    <property type="nucleotide sequence ID" value="NZ_JSUH01000006.1"/>
</dbReference>
<evidence type="ECO:0000313" key="4">
    <source>
        <dbReference type="EMBL" id="KHD97737.1"/>
    </source>
</evidence>
<accession>A0A0A6YCN3</accession>
<dbReference type="Pfam" id="PF13692">
    <property type="entry name" value="Glyco_trans_1_4"/>
    <property type="match status" value="1"/>
</dbReference>
<sequence length="368" mass="40202">MRVLVVSTWYPSGERPGETPFVPRHVRAAARHHDVRVLHLRLLRTGPAVPEEWDGVPVLRLPFHPLRPLTLLRAYAALRRHLTGADVLHTMPFSAALVCLPLAGRRPWVHTEHWNGVLTPEQNGPVWRLLAGSRRILRVPDRVTGVSTMMCDVLRRFAPAERVERIGNVVDHAAHVTDPPRGHTLELVAVGALREIKDPLLAVDTVAWLRAAGHDVRLTWCGSGGLEQEVRERARRLGVGERVQLLGSVGADEVQRRLAAADVFLLPSRSETFCVAAAEALAAGRPVVMGALGGQGDFVHPGNGRLVAERTPEAFGGAVLDVVADPGLLGPEAMAAEIRSVYGSERIGADLDRLYRSVLAGRHGRRRL</sequence>
<dbReference type="Proteomes" id="UP000030466">
    <property type="component" value="Unassembled WGS sequence"/>
</dbReference>
<dbReference type="OrthoDB" id="3171021at2"/>
<dbReference type="AlphaFoldDB" id="A0A0A6YCN3"/>
<reference evidence="4 5" key="1">
    <citation type="journal article" date="2003" name="Int. J. Syst. Evol. Microbiol.">
        <title>Kocuria polaris sp. nov., an orange-pigmented psychrophilic bacterium isolated from an Antarctic cyanobacterial mat sample.</title>
        <authorList>
            <person name="Reddy G.S."/>
            <person name="Prakash J.S."/>
            <person name="Prabahar V."/>
            <person name="Matsumoto G.I."/>
            <person name="Stackebrandt E."/>
            <person name="Shivaji S."/>
        </authorList>
    </citation>
    <scope>NUCLEOTIDE SEQUENCE [LARGE SCALE GENOMIC DNA]</scope>
    <source>
        <strain evidence="4 5">CMS 76or</strain>
    </source>
</reference>
<dbReference type="Pfam" id="PF13439">
    <property type="entry name" value="Glyco_transf_4"/>
    <property type="match status" value="1"/>
</dbReference>
<comment type="caution">
    <text evidence="4">The sequence shown here is derived from an EMBL/GenBank/DDBJ whole genome shotgun (WGS) entry which is preliminary data.</text>
</comment>
<keyword evidence="1" id="KW-0328">Glycosyltransferase</keyword>
<dbReference type="GO" id="GO:0016757">
    <property type="term" value="F:glycosyltransferase activity"/>
    <property type="evidence" value="ECO:0007669"/>
    <property type="project" value="UniProtKB-KW"/>
</dbReference>
<keyword evidence="2" id="KW-0808">Transferase</keyword>
<evidence type="ECO:0000256" key="1">
    <source>
        <dbReference type="ARBA" id="ARBA00022676"/>
    </source>
</evidence>
<evidence type="ECO:0000313" key="5">
    <source>
        <dbReference type="Proteomes" id="UP000030466"/>
    </source>
</evidence>
<dbReference type="PANTHER" id="PTHR12526:SF638">
    <property type="entry name" value="SPORE COAT PROTEIN SA"/>
    <property type="match status" value="1"/>
</dbReference>
<dbReference type="PANTHER" id="PTHR12526">
    <property type="entry name" value="GLYCOSYLTRANSFERASE"/>
    <property type="match status" value="1"/>
</dbReference>
<organism evidence="4 5">
    <name type="scientific">Kocuria rosea subsp. polaris</name>
    <dbReference type="NCBI Taxonomy" id="136273"/>
    <lineage>
        <taxon>Bacteria</taxon>
        <taxon>Bacillati</taxon>
        <taxon>Actinomycetota</taxon>
        <taxon>Actinomycetes</taxon>
        <taxon>Micrococcales</taxon>
        <taxon>Micrococcaceae</taxon>
        <taxon>Kocuria</taxon>
    </lineage>
</organism>
<name>A0A0A6YCN3_KOCRO</name>
<dbReference type="SUPFAM" id="SSF53756">
    <property type="entry name" value="UDP-Glycosyltransferase/glycogen phosphorylase"/>
    <property type="match status" value="1"/>
</dbReference>
<proteinExistence type="predicted"/>
<keyword evidence="5" id="KW-1185">Reference proteome</keyword>
<dbReference type="InterPro" id="IPR028098">
    <property type="entry name" value="Glyco_trans_4-like_N"/>
</dbReference>
<evidence type="ECO:0000259" key="3">
    <source>
        <dbReference type="Pfam" id="PF13439"/>
    </source>
</evidence>
<dbReference type="EMBL" id="JSUH01000006">
    <property type="protein sequence ID" value="KHD97737.1"/>
    <property type="molecule type" value="Genomic_DNA"/>
</dbReference>
<feature type="domain" description="Glycosyltransferase subfamily 4-like N-terminal" evidence="3">
    <location>
        <begin position="28"/>
        <end position="172"/>
    </location>
</feature>